<dbReference type="InterPro" id="IPR000182">
    <property type="entry name" value="GNAT_dom"/>
</dbReference>
<dbReference type="GO" id="GO:0016747">
    <property type="term" value="F:acyltransferase activity, transferring groups other than amino-acyl groups"/>
    <property type="evidence" value="ECO:0007669"/>
    <property type="project" value="InterPro"/>
</dbReference>
<dbReference type="Proteomes" id="UP000559987">
    <property type="component" value="Unassembled WGS sequence"/>
</dbReference>
<accession>A0A839UQN8</accession>
<reference evidence="2 3" key="1">
    <citation type="submission" date="2020-08" db="EMBL/GenBank/DDBJ databases">
        <title>Genomic Encyclopedia of Type Strains, Phase III (KMG-III): the genomes of soil and plant-associated and newly described type strains.</title>
        <authorList>
            <person name="Whitman W."/>
        </authorList>
    </citation>
    <scope>NUCLEOTIDE SEQUENCE [LARGE SCALE GENOMIC DNA]</scope>
    <source>
        <strain evidence="2 3">CECT 8571</strain>
    </source>
</reference>
<protein>
    <submittedName>
        <fullName evidence="2">RimJ/RimL family protein N-acetyltransferase</fullName>
    </submittedName>
</protein>
<evidence type="ECO:0000313" key="2">
    <source>
        <dbReference type="EMBL" id="MBB3167685.1"/>
    </source>
</evidence>
<dbReference type="AlphaFoldDB" id="A0A839UQN8"/>
<keyword evidence="2" id="KW-0808">Transferase</keyword>
<feature type="domain" description="N-acetyltransferase" evidence="1">
    <location>
        <begin position="8"/>
        <end position="145"/>
    </location>
</feature>
<organism evidence="2 3">
    <name type="scientific">Simiduia aestuariiviva</name>
    <dbReference type="NCBI Taxonomy" id="1510459"/>
    <lineage>
        <taxon>Bacteria</taxon>
        <taxon>Pseudomonadati</taxon>
        <taxon>Pseudomonadota</taxon>
        <taxon>Gammaproteobacteria</taxon>
        <taxon>Cellvibrionales</taxon>
        <taxon>Cellvibrionaceae</taxon>
        <taxon>Simiduia</taxon>
    </lineage>
</organism>
<keyword evidence="3" id="KW-1185">Reference proteome</keyword>
<dbReference type="PANTHER" id="PTHR43792">
    <property type="entry name" value="GNAT FAMILY, PUTATIVE (AFU_ORTHOLOGUE AFUA_3G00765)-RELATED-RELATED"/>
    <property type="match status" value="1"/>
</dbReference>
<gene>
    <name evidence="2" type="ORF">FHS30_000861</name>
</gene>
<name>A0A839UQN8_9GAMM</name>
<dbReference type="InterPro" id="IPR016181">
    <property type="entry name" value="Acyl_CoA_acyltransferase"/>
</dbReference>
<dbReference type="RefSeq" id="WP_183908614.1">
    <property type="nucleotide sequence ID" value="NZ_JACHXZ010000001.1"/>
</dbReference>
<evidence type="ECO:0000313" key="3">
    <source>
        <dbReference type="Proteomes" id="UP000559987"/>
    </source>
</evidence>
<evidence type="ECO:0000259" key="1">
    <source>
        <dbReference type="Pfam" id="PF13302"/>
    </source>
</evidence>
<proteinExistence type="predicted"/>
<dbReference type="Gene3D" id="3.40.630.30">
    <property type="match status" value="1"/>
</dbReference>
<comment type="caution">
    <text evidence="2">The sequence shown here is derived from an EMBL/GenBank/DDBJ whole genome shotgun (WGS) entry which is preliminary data.</text>
</comment>
<dbReference type="SUPFAM" id="SSF55729">
    <property type="entry name" value="Acyl-CoA N-acyltransferases (Nat)"/>
    <property type="match status" value="1"/>
</dbReference>
<dbReference type="PANTHER" id="PTHR43792:SF1">
    <property type="entry name" value="N-ACETYLTRANSFERASE DOMAIN-CONTAINING PROTEIN"/>
    <property type="match status" value="1"/>
</dbReference>
<dbReference type="Pfam" id="PF13302">
    <property type="entry name" value="Acetyltransf_3"/>
    <property type="match status" value="1"/>
</dbReference>
<dbReference type="EMBL" id="JACHXZ010000001">
    <property type="protein sequence ID" value="MBB3167685.1"/>
    <property type="molecule type" value="Genomic_DNA"/>
</dbReference>
<sequence>MALLRTERLELVPLAKAHAPLLLDLFNDPDFLRFVGDKGLRTVAQCEDYIASTAIPAQVQGITNYAVRLRDSDQWLGTCGLLQRPYFDAPDLGYGFLPAGRGLGLAREAARAILSQANIQHWPHLWAMVNLKNLRSRQLLLDLQFKAIAAEAHACPLPNTLVMARSLADQLGQSPV</sequence>
<dbReference type="InterPro" id="IPR051531">
    <property type="entry name" value="N-acetyltransferase"/>
</dbReference>